<dbReference type="EMBL" id="CM039427">
    <property type="protein sequence ID" value="KAI4353822.1"/>
    <property type="molecule type" value="Genomic_DNA"/>
</dbReference>
<gene>
    <name evidence="1" type="ORF">L6164_002747</name>
</gene>
<sequence length="112" mass="12492">MKAIGTKIKELEGGAFKDAEEWMLISKQIRELGHQVMIVGASPKFGVYKTDFGWGKLRKTEVSVEIPGNISLAESKDEEGGIEIGLTLPKVQMDNFNVILKQYLALNKSFVY</sequence>
<dbReference type="Proteomes" id="UP000828941">
    <property type="component" value="Chromosome 2"/>
</dbReference>
<proteinExistence type="predicted"/>
<evidence type="ECO:0000313" key="1">
    <source>
        <dbReference type="EMBL" id="KAI4353822.1"/>
    </source>
</evidence>
<name>A0ACB9Q196_BAUVA</name>
<comment type="caution">
    <text evidence="1">The sequence shown here is derived from an EMBL/GenBank/DDBJ whole genome shotgun (WGS) entry which is preliminary data.</text>
</comment>
<protein>
    <submittedName>
        <fullName evidence="1">Uncharacterized protein</fullName>
    </submittedName>
</protein>
<keyword evidence="2" id="KW-1185">Reference proteome</keyword>
<reference evidence="1 2" key="1">
    <citation type="journal article" date="2022" name="DNA Res.">
        <title>Chromosomal-level genome assembly of the orchid tree Bauhinia variegata (Leguminosae; Cercidoideae) supports the allotetraploid origin hypothesis of Bauhinia.</title>
        <authorList>
            <person name="Zhong Y."/>
            <person name="Chen Y."/>
            <person name="Zheng D."/>
            <person name="Pang J."/>
            <person name="Liu Y."/>
            <person name="Luo S."/>
            <person name="Meng S."/>
            <person name="Qian L."/>
            <person name="Wei D."/>
            <person name="Dai S."/>
            <person name="Zhou R."/>
        </authorList>
    </citation>
    <scope>NUCLEOTIDE SEQUENCE [LARGE SCALE GENOMIC DNA]</scope>
    <source>
        <strain evidence="1">BV-YZ2020</strain>
    </source>
</reference>
<organism evidence="1 2">
    <name type="scientific">Bauhinia variegata</name>
    <name type="common">Purple orchid tree</name>
    <name type="synonym">Phanera variegata</name>
    <dbReference type="NCBI Taxonomy" id="167791"/>
    <lineage>
        <taxon>Eukaryota</taxon>
        <taxon>Viridiplantae</taxon>
        <taxon>Streptophyta</taxon>
        <taxon>Embryophyta</taxon>
        <taxon>Tracheophyta</taxon>
        <taxon>Spermatophyta</taxon>
        <taxon>Magnoliopsida</taxon>
        <taxon>eudicotyledons</taxon>
        <taxon>Gunneridae</taxon>
        <taxon>Pentapetalae</taxon>
        <taxon>rosids</taxon>
        <taxon>fabids</taxon>
        <taxon>Fabales</taxon>
        <taxon>Fabaceae</taxon>
        <taxon>Cercidoideae</taxon>
        <taxon>Cercideae</taxon>
        <taxon>Bauhiniinae</taxon>
        <taxon>Bauhinia</taxon>
    </lineage>
</organism>
<evidence type="ECO:0000313" key="2">
    <source>
        <dbReference type="Proteomes" id="UP000828941"/>
    </source>
</evidence>
<accession>A0ACB9Q196</accession>